<evidence type="ECO:0000313" key="1">
    <source>
        <dbReference type="EMBL" id="GBM45348.1"/>
    </source>
</evidence>
<keyword evidence="2" id="KW-1185">Reference proteome</keyword>
<sequence>MYGNGEGNGAINPYLGVKLGDHFGDCGDEMWHLKSTGIFLISLLGPRYGFIQMITCDVTASQRDYKNRPCSDHREECELIAFERLRRL</sequence>
<dbReference type="AlphaFoldDB" id="A0A4Y2FY87"/>
<proteinExistence type="predicted"/>
<name>A0A4Y2FY87_ARAVE</name>
<comment type="caution">
    <text evidence="1">The sequence shown here is derived from an EMBL/GenBank/DDBJ whole genome shotgun (WGS) entry which is preliminary data.</text>
</comment>
<dbReference type="EMBL" id="BGPR01001097">
    <property type="protein sequence ID" value="GBM45348.1"/>
    <property type="molecule type" value="Genomic_DNA"/>
</dbReference>
<accession>A0A4Y2FY87</accession>
<reference evidence="1 2" key="1">
    <citation type="journal article" date="2019" name="Sci. Rep.">
        <title>Orb-weaving spider Araneus ventricosus genome elucidates the spidroin gene catalogue.</title>
        <authorList>
            <person name="Kono N."/>
            <person name="Nakamura H."/>
            <person name="Ohtoshi R."/>
            <person name="Moran D.A.P."/>
            <person name="Shinohara A."/>
            <person name="Yoshida Y."/>
            <person name="Fujiwara M."/>
            <person name="Mori M."/>
            <person name="Tomita M."/>
            <person name="Arakawa K."/>
        </authorList>
    </citation>
    <scope>NUCLEOTIDE SEQUENCE [LARGE SCALE GENOMIC DNA]</scope>
</reference>
<evidence type="ECO:0000313" key="2">
    <source>
        <dbReference type="Proteomes" id="UP000499080"/>
    </source>
</evidence>
<protein>
    <submittedName>
        <fullName evidence="1">Uncharacterized protein</fullName>
    </submittedName>
</protein>
<dbReference type="Proteomes" id="UP000499080">
    <property type="component" value="Unassembled WGS sequence"/>
</dbReference>
<organism evidence="1 2">
    <name type="scientific">Araneus ventricosus</name>
    <name type="common">Orbweaver spider</name>
    <name type="synonym">Epeira ventricosa</name>
    <dbReference type="NCBI Taxonomy" id="182803"/>
    <lineage>
        <taxon>Eukaryota</taxon>
        <taxon>Metazoa</taxon>
        <taxon>Ecdysozoa</taxon>
        <taxon>Arthropoda</taxon>
        <taxon>Chelicerata</taxon>
        <taxon>Arachnida</taxon>
        <taxon>Araneae</taxon>
        <taxon>Araneomorphae</taxon>
        <taxon>Entelegynae</taxon>
        <taxon>Araneoidea</taxon>
        <taxon>Araneidae</taxon>
        <taxon>Araneus</taxon>
    </lineage>
</organism>
<gene>
    <name evidence="1" type="ORF">AVEN_172967_1</name>
</gene>